<feature type="domain" description="Lipoxygenase" evidence="4">
    <location>
        <begin position="1"/>
        <end position="133"/>
    </location>
</feature>
<evidence type="ECO:0000259" key="4">
    <source>
        <dbReference type="PROSITE" id="PS51393"/>
    </source>
</evidence>
<dbReference type="PANTHER" id="PTHR11771">
    <property type="entry name" value="LIPOXYGENASE"/>
    <property type="match status" value="1"/>
</dbReference>
<accession>A0A8C9KRA7</accession>
<dbReference type="GO" id="GO:0016702">
    <property type="term" value="F:oxidoreductase activity, acting on single donors with incorporation of molecular oxygen, incorporation of two atoms of oxygen"/>
    <property type="evidence" value="ECO:0007669"/>
    <property type="project" value="InterPro"/>
</dbReference>
<dbReference type="Gene3D" id="1.20.245.10">
    <property type="entry name" value="Lipoxygenase-1, Domain 5"/>
    <property type="match status" value="1"/>
</dbReference>
<evidence type="ECO:0000256" key="2">
    <source>
        <dbReference type="ARBA" id="ARBA00022964"/>
    </source>
</evidence>
<dbReference type="InterPro" id="IPR036226">
    <property type="entry name" value="LipOase_C_sf"/>
</dbReference>
<dbReference type="Ensembl" id="ENSPTIT00000026853.1">
    <property type="protein sequence ID" value="ENSPTIP00000022432.1"/>
    <property type="gene ID" value="ENSPTIG00000019249.1"/>
</dbReference>
<sequence>AIIFNCSAQHAAVNSGQHDFGAWMPNTPSSMRQPPPQTKGTATLESYLDTLPEVNVTCNNLLLFWLVSQEPKDQRPLGTYPDQHFTEEAPRRSIAAFQNRLAQISQEIRERNQGLVLPYAYLDPPVIENSVSI</sequence>
<evidence type="ECO:0000256" key="1">
    <source>
        <dbReference type="ARBA" id="ARBA00022723"/>
    </source>
</evidence>
<proteinExistence type="predicted"/>
<dbReference type="Pfam" id="PF00305">
    <property type="entry name" value="Lipoxygenase"/>
    <property type="match status" value="1"/>
</dbReference>
<dbReference type="PROSITE" id="PS51393">
    <property type="entry name" value="LIPOXYGENASE_3"/>
    <property type="match status" value="1"/>
</dbReference>
<dbReference type="AlphaFoldDB" id="A0A8C9KRA7"/>
<protein>
    <recommendedName>
        <fullName evidence="4">Lipoxygenase domain-containing protein</fullName>
    </recommendedName>
</protein>
<dbReference type="GeneTree" id="ENSGT00940000156796"/>
<reference evidence="5" key="2">
    <citation type="submission" date="2025-09" db="UniProtKB">
        <authorList>
            <consortium name="Ensembl"/>
        </authorList>
    </citation>
    <scope>IDENTIFICATION</scope>
</reference>
<evidence type="ECO:0000313" key="5">
    <source>
        <dbReference type="Ensembl" id="ENSPTIP00000022432.1"/>
    </source>
</evidence>
<dbReference type="InterPro" id="IPR013819">
    <property type="entry name" value="LipOase_C"/>
</dbReference>
<reference evidence="5" key="1">
    <citation type="submission" date="2025-08" db="UniProtKB">
        <authorList>
            <consortium name="Ensembl"/>
        </authorList>
    </citation>
    <scope>IDENTIFICATION</scope>
</reference>
<keyword evidence="1" id="KW-0479">Metal-binding</keyword>
<keyword evidence="2" id="KW-0223">Dioxygenase</keyword>
<dbReference type="InterPro" id="IPR000907">
    <property type="entry name" value="LipOase"/>
</dbReference>
<keyword evidence="3" id="KW-0560">Oxidoreductase</keyword>
<dbReference type="GO" id="GO:0034440">
    <property type="term" value="P:lipid oxidation"/>
    <property type="evidence" value="ECO:0007669"/>
    <property type="project" value="InterPro"/>
</dbReference>
<dbReference type="Proteomes" id="UP000675900">
    <property type="component" value="Unassembled WGS sequence"/>
</dbReference>
<organism evidence="5 6">
    <name type="scientific">Panthera tigris altaica</name>
    <name type="common">Siberian tiger</name>
    <dbReference type="NCBI Taxonomy" id="74533"/>
    <lineage>
        <taxon>Eukaryota</taxon>
        <taxon>Metazoa</taxon>
        <taxon>Chordata</taxon>
        <taxon>Craniata</taxon>
        <taxon>Vertebrata</taxon>
        <taxon>Euteleostomi</taxon>
        <taxon>Mammalia</taxon>
        <taxon>Eutheria</taxon>
        <taxon>Laurasiatheria</taxon>
        <taxon>Carnivora</taxon>
        <taxon>Feliformia</taxon>
        <taxon>Felidae</taxon>
        <taxon>Pantherinae</taxon>
        <taxon>Panthera</taxon>
    </lineage>
</organism>
<name>A0A8C9KRA7_PANTA</name>
<keyword evidence="6" id="KW-1185">Reference proteome</keyword>
<evidence type="ECO:0000256" key="3">
    <source>
        <dbReference type="ARBA" id="ARBA00023002"/>
    </source>
</evidence>
<dbReference type="GO" id="GO:0046872">
    <property type="term" value="F:metal ion binding"/>
    <property type="evidence" value="ECO:0007669"/>
    <property type="project" value="UniProtKB-KW"/>
</dbReference>
<evidence type="ECO:0000313" key="6">
    <source>
        <dbReference type="Proteomes" id="UP000675900"/>
    </source>
</evidence>
<dbReference type="SUPFAM" id="SSF48484">
    <property type="entry name" value="Lipoxigenase"/>
    <property type="match status" value="1"/>
</dbReference>